<protein>
    <submittedName>
        <fullName evidence="8">Erv26 super protein</fullName>
    </submittedName>
</protein>
<dbReference type="PANTHER" id="PTHR13144">
    <property type="entry name" value="TEX261 PROTEIN"/>
    <property type="match status" value="1"/>
</dbReference>
<gene>
    <name evidence="8" type="primary">SVP26</name>
    <name evidence="8" type="ORF">EC957_009567</name>
</gene>
<feature type="compositionally biased region" description="Polar residues" evidence="6">
    <location>
        <begin position="240"/>
        <end position="271"/>
    </location>
</feature>
<dbReference type="AlphaFoldDB" id="A0A9P6K518"/>
<feature type="compositionally biased region" description="Low complexity" evidence="6">
    <location>
        <begin position="272"/>
        <end position="285"/>
    </location>
</feature>
<name>A0A9P6K518_9FUNG</name>
<evidence type="ECO:0000256" key="2">
    <source>
        <dbReference type="ARBA" id="ARBA00008096"/>
    </source>
</evidence>
<keyword evidence="4 7" id="KW-1133">Transmembrane helix</keyword>
<feature type="compositionally biased region" description="Polar residues" evidence="6">
    <location>
        <begin position="208"/>
        <end position="217"/>
    </location>
</feature>
<feature type="transmembrane region" description="Helical" evidence="7">
    <location>
        <begin position="92"/>
        <end position="115"/>
    </location>
</feature>
<dbReference type="PANTHER" id="PTHR13144:SF0">
    <property type="entry name" value="PROTEIN TEX261"/>
    <property type="match status" value="1"/>
</dbReference>
<dbReference type="GO" id="GO:0005789">
    <property type="term" value="C:endoplasmic reticulum membrane"/>
    <property type="evidence" value="ECO:0007669"/>
    <property type="project" value="TreeGrafter"/>
</dbReference>
<comment type="subcellular location">
    <subcellularLocation>
        <location evidence="1">Membrane</location>
        <topology evidence="1">Multi-pass membrane protein</topology>
    </subcellularLocation>
</comment>
<evidence type="ECO:0000256" key="5">
    <source>
        <dbReference type="ARBA" id="ARBA00023136"/>
    </source>
</evidence>
<evidence type="ECO:0000256" key="6">
    <source>
        <dbReference type="SAM" id="MobiDB-lite"/>
    </source>
</evidence>
<feature type="transmembrane region" description="Helical" evidence="7">
    <location>
        <begin position="12"/>
        <end position="34"/>
    </location>
</feature>
<dbReference type="Pfam" id="PF04148">
    <property type="entry name" value="Erv26"/>
    <property type="match status" value="1"/>
</dbReference>
<evidence type="ECO:0000256" key="3">
    <source>
        <dbReference type="ARBA" id="ARBA00022692"/>
    </source>
</evidence>
<evidence type="ECO:0000313" key="9">
    <source>
        <dbReference type="Proteomes" id="UP000723463"/>
    </source>
</evidence>
<dbReference type="GO" id="GO:0097020">
    <property type="term" value="F:COPII receptor activity"/>
    <property type="evidence" value="ECO:0007669"/>
    <property type="project" value="InterPro"/>
</dbReference>
<keyword evidence="3 7" id="KW-0812">Transmembrane</keyword>
<keyword evidence="5 7" id="KW-0472">Membrane</keyword>
<dbReference type="GO" id="GO:0000139">
    <property type="term" value="C:Golgi membrane"/>
    <property type="evidence" value="ECO:0007669"/>
    <property type="project" value="TreeGrafter"/>
</dbReference>
<keyword evidence="9" id="KW-1185">Reference proteome</keyword>
<feature type="transmembrane region" description="Helical" evidence="7">
    <location>
        <begin position="46"/>
        <end position="65"/>
    </location>
</feature>
<comment type="caution">
    <text evidence="8">The sequence shown here is derived from an EMBL/GenBank/DDBJ whole genome shotgun (WGS) entry which is preliminary data.</text>
</comment>
<feature type="transmembrane region" description="Helical" evidence="7">
    <location>
        <begin position="122"/>
        <end position="145"/>
    </location>
</feature>
<comment type="similarity">
    <text evidence="2">Belongs to the SVP26 family.</text>
</comment>
<sequence length="312" mass="34214">MPAGVTLSLISYIGTAIAFVFATLSLACGLYYLAELVEEYTVLTKKIIKGLTLGVVGLHLMLWIVDGLPFTKILFSLACHAVYSTNLSNFPYISLVSIPFLSSVVLVLVDHFMWFQYFANKYYSFMSIASFFGICVWLVPFTYFISLSANDNALPSFDHNQQDYKQKKSGILKTLFGAILNKKDSSIPTLVETPKYTGFGSSSLGSSTHMHQNQHLATPTHMAGAPSSRPSSPYAFNPEKNYNQPDYISRPSSSNSNHGNFGTPRQQTYQGNSNTNSNNNSPMNSYTGGGSQTYASSSSVYTHSGSTVGNRF</sequence>
<feature type="region of interest" description="Disordered" evidence="6">
    <location>
        <begin position="202"/>
        <end position="312"/>
    </location>
</feature>
<reference evidence="8" key="1">
    <citation type="journal article" date="2020" name="Fungal Divers.">
        <title>Resolving the Mortierellaceae phylogeny through synthesis of multi-gene phylogenetics and phylogenomics.</title>
        <authorList>
            <person name="Vandepol N."/>
            <person name="Liber J."/>
            <person name="Desiro A."/>
            <person name="Na H."/>
            <person name="Kennedy M."/>
            <person name="Barry K."/>
            <person name="Grigoriev I.V."/>
            <person name="Miller A.N."/>
            <person name="O'Donnell K."/>
            <person name="Stajich J.E."/>
            <person name="Bonito G."/>
        </authorList>
    </citation>
    <scope>NUCLEOTIDE SEQUENCE</scope>
    <source>
        <strain evidence="8">NRRL 2591</strain>
    </source>
</reference>
<organism evidence="8 9">
    <name type="scientific">Mortierella hygrophila</name>
    <dbReference type="NCBI Taxonomy" id="979708"/>
    <lineage>
        <taxon>Eukaryota</taxon>
        <taxon>Fungi</taxon>
        <taxon>Fungi incertae sedis</taxon>
        <taxon>Mucoromycota</taxon>
        <taxon>Mortierellomycotina</taxon>
        <taxon>Mortierellomycetes</taxon>
        <taxon>Mortierellales</taxon>
        <taxon>Mortierellaceae</taxon>
        <taxon>Mortierella</taxon>
    </lineage>
</organism>
<feature type="compositionally biased region" description="Low complexity" evidence="6">
    <location>
        <begin position="296"/>
        <end position="312"/>
    </location>
</feature>
<dbReference type="EMBL" id="JAAAXW010000053">
    <property type="protein sequence ID" value="KAF9546644.1"/>
    <property type="molecule type" value="Genomic_DNA"/>
</dbReference>
<dbReference type="Proteomes" id="UP000723463">
    <property type="component" value="Unassembled WGS sequence"/>
</dbReference>
<accession>A0A9P6K518</accession>
<dbReference type="InterPro" id="IPR007277">
    <property type="entry name" value="Svp26/Tex261"/>
</dbReference>
<evidence type="ECO:0000256" key="7">
    <source>
        <dbReference type="SAM" id="Phobius"/>
    </source>
</evidence>
<evidence type="ECO:0000256" key="1">
    <source>
        <dbReference type="ARBA" id="ARBA00004141"/>
    </source>
</evidence>
<evidence type="ECO:0000313" key="8">
    <source>
        <dbReference type="EMBL" id="KAF9546644.1"/>
    </source>
</evidence>
<dbReference type="GO" id="GO:0030134">
    <property type="term" value="C:COPII-coated ER to Golgi transport vesicle"/>
    <property type="evidence" value="ECO:0007669"/>
    <property type="project" value="TreeGrafter"/>
</dbReference>
<evidence type="ECO:0000256" key="4">
    <source>
        <dbReference type="ARBA" id="ARBA00022989"/>
    </source>
</evidence>
<proteinExistence type="inferred from homology"/>
<dbReference type="GO" id="GO:0006888">
    <property type="term" value="P:endoplasmic reticulum to Golgi vesicle-mediated transport"/>
    <property type="evidence" value="ECO:0007669"/>
    <property type="project" value="InterPro"/>
</dbReference>